<evidence type="ECO:0000313" key="3">
    <source>
        <dbReference type="Proteomes" id="UP000824998"/>
    </source>
</evidence>
<sequence>MLFLSTLTPAVFALSFSPGILAAPAAKHNHLRDRSPDPPNDVFTLPIDTPGGEMEDVVMDPSSPSGDTVLVEPSILPMPYRKNVSMPANITNRTRNITARDLPLSVPLPVPKLPAPALPAPGLPAQNLPLPPLPAPGAPFPHLPIPAPPSSPLPVPTPPFPSLPAPDLSSIPATPALLFSALTDLIAQLASLIQQIIGGLTKLSEVENPTDVLKIATETKEAATAAVGVQDKIKKLKAGTAPAKRGPPPLEGLTSALPIGGALPAGGVPADVLPFEGDPVDAFEGIIEGLTGIINNPESGTVPVDAQGLLNITGASPLCL</sequence>
<protein>
    <recommendedName>
        <fullName evidence="4">Cell wall protein</fullName>
    </recommendedName>
</protein>
<keyword evidence="1" id="KW-0732">Signal</keyword>
<evidence type="ECO:0000256" key="1">
    <source>
        <dbReference type="SAM" id="SignalP"/>
    </source>
</evidence>
<feature type="chain" id="PRO_5040300422" description="Cell wall protein" evidence="1">
    <location>
        <begin position="23"/>
        <end position="320"/>
    </location>
</feature>
<proteinExistence type="predicted"/>
<reference evidence="2" key="1">
    <citation type="journal article" date="2021" name="IMA Fungus">
        <title>Genomic characterization of three marine fungi, including Emericellopsis atlantica sp. nov. with signatures of a generalist lifestyle and marine biomass degradation.</title>
        <authorList>
            <person name="Hagestad O.C."/>
            <person name="Hou L."/>
            <person name="Andersen J.H."/>
            <person name="Hansen E.H."/>
            <person name="Altermark B."/>
            <person name="Li C."/>
            <person name="Kuhnert E."/>
            <person name="Cox R.J."/>
            <person name="Crous P.W."/>
            <person name="Spatafora J.W."/>
            <person name="Lail K."/>
            <person name="Amirebrahimi M."/>
            <person name="Lipzen A."/>
            <person name="Pangilinan J."/>
            <person name="Andreopoulos W."/>
            <person name="Hayes R.D."/>
            <person name="Ng V."/>
            <person name="Grigoriev I.V."/>
            <person name="Jackson S.A."/>
            <person name="Sutton T.D.S."/>
            <person name="Dobson A.D.W."/>
            <person name="Rama T."/>
        </authorList>
    </citation>
    <scope>NUCLEOTIDE SEQUENCE</scope>
    <source>
        <strain evidence="2">TRa018bII</strain>
    </source>
</reference>
<comment type="caution">
    <text evidence="2">The sequence shown here is derived from an EMBL/GenBank/DDBJ whole genome shotgun (WGS) entry which is preliminary data.</text>
</comment>
<evidence type="ECO:0000313" key="2">
    <source>
        <dbReference type="EMBL" id="KAG9230703.1"/>
    </source>
</evidence>
<name>A0A9P7YCW0_9HELO</name>
<accession>A0A9P7YCW0</accession>
<dbReference type="Proteomes" id="UP000824998">
    <property type="component" value="Unassembled WGS sequence"/>
</dbReference>
<dbReference type="AlphaFoldDB" id="A0A9P7YCW0"/>
<dbReference type="EMBL" id="MU251650">
    <property type="protein sequence ID" value="KAG9230703.1"/>
    <property type="molecule type" value="Genomic_DNA"/>
</dbReference>
<feature type="signal peptide" evidence="1">
    <location>
        <begin position="1"/>
        <end position="22"/>
    </location>
</feature>
<gene>
    <name evidence="2" type="ORF">BJ875DRAFT_519120</name>
</gene>
<organism evidence="2 3">
    <name type="scientific">Amylocarpus encephaloides</name>
    <dbReference type="NCBI Taxonomy" id="45428"/>
    <lineage>
        <taxon>Eukaryota</taxon>
        <taxon>Fungi</taxon>
        <taxon>Dikarya</taxon>
        <taxon>Ascomycota</taxon>
        <taxon>Pezizomycotina</taxon>
        <taxon>Leotiomycetes</taxon>
        <taxon>Helotiales</taxon>
        <taxon>Helotiales incertae sedis</taxon>
        <taxon>Amylocarpus</taxon>
    </lineage>
</organism>
<keyword evidence="3" id="KW-1185">Reference proteome</keyword>
<evidence type="ECO:0008006" key="4">
    <source>
        <dbReference type="Google" id="ProtNLM"/>
    </source>
</evidence>